<evidence type="ECO:0008006" key="4">
    <source>
        <dbReference type="Google" id="ProtNLM"/>
    </source>
</evidence>
<keyword evidence="3" id="KW-1185">Reference proteome</keyword>
<proteinExistence type="predicted"/>
<dbReference type="Proteomes" id="UP000438760">
    <property type="component" value="Unassembled WGS sequence"/>
</dbReference>
<accession>A0A6I3LGZ3</accession>
<dbReference type="RefSeq" id="WP_155091126.1">
    <property type="nucleotide sequence ID" value="NZ_CP102754.1"/>
</dbReference>
<evidence type="ECO:0000256" key="1">
    <source>
        <dbReference type="SAM" id="SignalP"/>
    </source>
</evidence>
<reference evidence="2 3" key="1">
    <citation type="submission" date="2019-11" db="EMBL/GenBank/DDBJ databases">
        <title>Genome of Strain BIT-d1.</title>
        <authorList>
            <person name="Yang Y."/>
        </authorList>
    </citation>
    <scope>NUCLEOTIDE SEQUENCE [LARGE SCALE GENOMIC DNA]</scope>
    <source>
        <strain evidence="2 3">BIT-d1</strain>
    </source>
</reference>
<dbReference type="AlphaFoldDB" id="A0A6I3LGZ3"/>
<dbReference type="OrthoDB" id="5381604at2"/>
<name>A0A6I3LGZ3_9FLAO</name>
<gene>
    <name evidence="2" type="ORF">GJV76_02805</name>
</gene>
<comment type="caution">
    <text evidence="2">The sequence shown here is derived from an EMBL/GenBank/DDBJ whole genome shotgun (WGS) entry which is preliminary data.</text>
</comment>
<evidence type="ECO:0000313" key="3">
    <source>
        <dbReference type="Proteomes" id="UP000438760"/>
    </source>
</evidence>
<protein>
    <recommendedName>
        <fullName evidence="4">Lipoprotein</fullName>
    </recommendedName>
</protein>
<feature type="chain" id="PRO_5026122682" description="Lipoprotein" evidence="1">
    <location>
        <begin position="23"/>
        <end position="265"/>
    </location>
</feature>
<keyword evidence="1" id="KW-0732">Signal</keyword>
<dbReference type="PROSITE" id="PS51257">
    <property type="entry name" value="PROKAR_LIPOPROTEIN"/>
    <property type="match status" value="1"/>
</dbReference>
<feature type="signal peptide" evidence="1">
    <location>
        <begin position="1"/>
        <end position="22"/>
    </location>
</feature>
<sequence>MKILKYIASLSILCFLATSCSSDDNKDTDKKEPKLHLTASSNEITVDQDITFSIFADGKPVNDAIITLADGEQIANNKWTAVKAGIFYFTASKKGFQTSERISITVKEKEKEEEKEPEVKGEGTFTYKGKTYTIDKSTLSFEGKFKSDDNSFEAGWIIDSVNNESGLSVLSICFTPIITTAEGKEMYQLPNETNITSTMLSIFQDASEIYYTRTNVTIKAKLEQTKYEEIASGYIKTTCTNVNQEDFSLEYRGLHHLHLQNWTDS</sequence>
<evidence type="ECO:0000313" key="2">
    <source>
        <dbReference type="EMBL" id="MTG97074.1"/>
    </source>
</evidence>
<dbReference type="EMBL" id="WMJX01000003">
    <property type="protein sequence ID" value="MTG97074.1"/>
    <property type="molecule type" value="Genomic_DNA"/>
</dbReference>
<organism evidence="2 3">
    <name type="scientific">Myroides albus</name>
    <dbReference type="NCBI Taxonomy" id="2562892"/>
    <lineage>
        <taxon>Bacteria</taxon>
        <taxon>Pseudomonadati</taxon>
        <taxon>Bacteroidota</taxon>
        <taxon>Flavobacteriia</taxon>
        <taxon>Flavobacteriales</taxon>
        <taxon>Flavobacteriaceae</taxon>
        <taxon>Myroides</taxon>
    </lineage>
</organism>